<comment type="caution">
    <text evidence="9">The sequence shown here is derived from an EMBL/GenBank/DDBJ whole genome shotgun (WGS) entry which is preliminary data.</text>
</comment>
<feature type="region of interest" description="Disordered" evidence="6">
    <location>
        <begin position="1"/>
        <end position="26"/>
    </location>
</feature>
<dbReference type="RefSeq" id="WP_261522595.1">
    <property type="nucleotide sequence ID" value="NZ_JAODNW010000032.1"/>
</dbReference>
<dbReference type="NCBIfam" id="TIGR00385">
    <property type="entry name" value="dsbE"/>
    <property type="match status" value="1"/>
</dbReference>
<feature type="transmembrane region" description="Helical" evidence="7">
    <location>
        <begin position="36"/>
        <end position="56"/>
    </location>
</feature>
<dbReference type="PROSITE" id="PS00194">
    <property type="entry name" value="THIOREDOXIN_1"/>
    <property type="match status" value="1"/>
</dbReference>
<dbReference type="CDD" id="cd03010">
    <property type="entry name" value="TlpA_like_DsbE"/>
    <property type="match status" value="1"/>
</dbReference>
<keyword evidence="3" id="KW-0201">Cytochrome c-type biogenesis</keyword>
<reference evidence="9 10" key="1">
    <citation type="submission" date="2024-09" db="EMBL/GenBank/DDBJ databases">
        <authorList>
            <person name="Sun Q."/>
            <person name="Mori K."/>
        </authorList>
    </citation>
    <scope>NUCLEOTIDE SEQUENCE [LARGE SCALE GENOMIC DNA]</scope>
    <source>
        <strain evidence="9 10">CCM 8543</strain>
    </source>
</reference>
<evidence type="ECO:0000313" key="10">
    <source>
        <dbReference type="Proteomes" id="UP001589755"/>
    </source>
</evidence>
<feature type="compositionally biased region" description="Polar residues" evidence="6">
    <location>
        <begin position="1"/>
        <end position="19"/>
    </location>
</feature>
<keyword evidence="10" id="KW-1185">Reference proteome</keyword>
<dbReference type="InterPro" id="IPR004799">
    <property type="entry name" value="Periplasmic_diS_OxRdtase_DsbE"/>
</dbReference>
<evidence type="ECO:0000256" key="1">
    <source>
        <dbReference type="ARBA" id="ARBA00004196"/>
    </source>
</evidence>
<evidence type="ECO:0000256" key="2">
    <source>
        <dbReference type="ARBA" id="ARBA00007758"/>
    </source>
</evidence>
<dbReference type="PANTHER" id="PTHR42852">
    <property type="entry name" value="THIOL:DISULFIDE INTERCHANGE PROTEIN DSBE"/>
    <property type="match status" value="1"/>
</dbReference>
<dbReference type="InterPro" id="IPR050553">
    <property type="entry name" value="Thioredoxin_ResA/DsbE_sf"/>
</dbReference>
<organism evidence="9 10">
    <name type="scientific">Chelativorans intermedius</name>
    <dbReference type="NCBI Taxonomy" id="515947"/>
    <lineage>
        <taxon>Bacteria</taxon>
        <taxon>Pseudomonadati</taxon>
        <taxon>Pseudomonadota</taxon>
        <taxon>Alphaproteobacteria</taxon>
        <taxon>Hyphomicrobiales</taxon>
        <taxon>Phyllobacteriaceae</taxon>
        <taxon>Chelativorans</taxon>
    </lineage>
</organism>
<evidence type="ECO:0000313" key="9">
    <source>
        <dbReference type="EMBL" id="MFC0210172.1"/>
    </source>
</evidence>
<dbReference type="SUPFAM" id="SSF52833">
    <property type="entry name" value="Thioredoxin-like"/>
    <property type="match status" value="1"/>
</dbReference>
<protein>
    <submittedName>
        <fullName evidence="9">DsbE family thiol:disulfide interchange protein</fullName>
    </submittedName>
</protein>
<dbReference type="Pfam" id="PF08534">
    <property type="entry name" value="Redoxin"/>
    <property type="match status" value="1"/>
</dbReference>
<evidence type="ECO:0000256" key="4">
    <source>
        <dbReference type="ARBA" id="ARBA00023157"/>
    </source>
</evidence>
<gene>
    <name evidence="9" type="ORF">ACFFJ2_17375</name>
</gene>
<dbReference type="InterPro" id="IPR013740">
    <property type="entry name" value="Redoxin"/>
</dbReference>
<keyword evidence="4" id="KW-1015">Disulfide bond</keyword>
<dbReference type="Gene3D" id="3.40.30.10">
    <property type="entry name" value="Glutaredoxin"/>
    <property type="match status" value="1"/>
</dbReference>
<keyword evidence="7" id="KW-1133">Transmembrane helix</keyword>
<dbReference type="Proteomes" id="UP001589755">
    <property type="component" value="Unassembled WGS sequence"/>
</dbReference>
<evidence type="ECO:0000256" key="6">
    <source>
        <dbReference type="SAM" id="MobiDB-lite"/>
    </source>
</evidence>
<keyword evidence="7" id="KW-0812">Transmembrane</keyword>
<name>A0ABV6DC06_9HYPH</name>
<accession>A0ABV6DC06</accession>
<keyword evidence="7" id="KW-0472">Membrane</keyword>
<keyword evidence="5" id="KW-0676">Redox-active center</keyword>
<comment type="subcellular location">
    <subcellularLocation>
        <location evidence="1">Cell envelope</location>
    </subcellularLocation>
</comment>
<dbReference type="PROSITE" id="PS51352">
    <property type="entry name" value="THIOREDOXIN_2"/>
    <property type="match status" value="1"/>
</dbReference>
<dbReference type="InterPro" id="IPR017937">
    <property type="entry name" value="Thioredoxin_CS"/>
</dbReference>
<sequence>MPSNSQTARIHASTPSTLSGEPIDSVDPPSIRRRRLIVALPVGVFVALAVVLGWGLSRNAQIIPSALIGKEVPEFSLPPVQGRTLGLSSADLKGEVSLVNVFASWCTACREEHPVFMELKRIGAVPIHGINYKDRPQDAEKWLNTMGDPYTRTGADLNGRVSIDWGVYGVPETFVVDKQGRIAFKHVGAVTPEAYRTSLAPLIEELRK</sequence>
<feature type="domain" description="Thioredoxin" evidence="8">
    <location>
        <begin position="66"/>
        <end position="204"/>
    </location>
</feature>
<evidence type="ECO:0000259" key="8">
    <source>
        <dbReference type="PROSITE" id="PS51352"/>
    </source>
</evidence>
<evidence type="ECO:0000256" key="7">
    <source>
        <dbReference type="SAM" id="Phobius"/>
    </source>
</evidence>
<comment type="similarity">
    <text evidence="2">Belongs to the thioredoxin family. DsbE subfamily.</text>
</comment>
<dbReference type="PANTHER" id="PTHR42852:SF6">
    <property type="entry name" value="THIOL:DISULFIDE INTERCHANGE PROTEIN DSBE"/>
    <property type="match status" value="1"/>
</dbReference>
<dbReference type="InterPro" id="IPR013766">
    <property type="entry name" value="Thioredoxin_domain"/>
</dbReference>
<evidence type="ECO:0000256" key="5">
    <source>
        <dbReference type="ARBA" id="ARBA00023284"/>
    </source>
</evidence>
<evidence type="ECO:0000256" key="3">
    <source>
        <dbReference type="ARBA" id="ARBA00022748"/>
    </source>
</evidence>
<proteinExistence type="inferred from homology"/>
<dbReference type="InterPro" id="IPR036249">
    <property type="entry name" value="Thioredoxin-like_sf"/>
</dbReference>
<dbReference type="EMBL" id="JBHLXD010000041">
    <property type="protein sequence ID" value="MFC0210172.1"/>
    <property type="molecule type" value="Genomic_DNA"/>
</dbReference>